<evidence type="ECO:0000313" key="3">
    <source>
        <dbReference type="Proteomes" id="UP000248291"/>
    </source>
</evidence>
<feature type="region of interest" description="Disordered" evidence="1">
    <location>
        <begin position="122"/>
        <end position="166"/>
    </location>
</feature>
<protein>
    <submittedName>
        <fullName evidence="2">Predicted RNA-binding protein YlxR</fullName>
    </submittedName>
</protein>
<evidence type="ECO:0000256" key="1">
    <source>
        <dbReference type="SAM" id="MobiDB-lite"/>
    </source>
</evidence>
<proteinExistence type="predicted"/>
<name>A0AAN4TPX1_PSESF</name>
<organism evidence="2 3">
    <name type="scientific">Pseudomonas syringae pv. actinidiae</name>
    <dbReference type="NCBI Taxonomy" id="103796"/>
    <lineage>
        <taxon>Bacteria</taxon>
        <taxon>Pseudomonadati</taxon>
        <taxon>Pseudomonadota</taxon>
        <taxon>Gammaproteobacteria</taxon>
        <taxon>Pseudomonadales</taxon>
        <taxon>Pseudomonadaceae</taxon>
        <taxon>Pseudomonas</taxon>
        <taxon>Pseudomonas syringae</taxon>
    </lineage>
</organism>
<comment type="caution">
    <text evidence="2">The sequence shown here is derived from an EMBL/GenBank/DDBJ whole genome shotgun (WGS) entry which is preliminary data.</text>
</comment>
<feature type="compositionally biased region" description="Low complexity" evidence="1">
    <location>
        <begin position="133"/>
        <end position="150"/>
    </location>
</feature>
<evidence type="ECO:0000313" key="2">
    <source>
        <dbReference type="EMBL" id="GBH20657.1"/>
    </source>
</evidence>
<dbReference type="Proteomes" id="UP000248291">
    <property type="component" value="Unassembled WGS sequence"/>
</dbReference>
<dbReference type="EMBL" id="BGKA01000263">
    <property type="protein sequence ID" value="GBH20657.1"/>
    <property type="molecule type" value="Genomic_DNA"/>
</dbReference>
<sequence>MINILQAHKQKRPEQVGAFFCCRAISCRGFGSAGPVFHRVGVLATGPVARQTGSGRSLTLCARSLAEAGRRAGRVQRAPGLRAARVDLRVPDDDRVAGCHASAAPKNPNHCALVHPYQNRYVARHPQGGPDWPGVQRRQQPVQRQAQQQGDGHGSGPYPDRGLRSQHDCRSYRLRHRETRPGHDLMPDAVWKAALHAVRYEACPHGAFFRVAAGQGVRLWQLQRQVCPCLYPCPCRDDRRCSCRHRHAQGVRRASCEHRDAHALQASRPRLQ</sequence>
<gene>
    <name evidence="2" type="ORF">KPSA3_06691</name>
</gene>
<dbReference type="AlphaFoldDB" id="A0AAN4TPX1"/>
<accession>A0AAN4TPX1</accession>
<reference evidence="2 3" key="1">
    <citation type="submission" date="2018-04" db="EMBL/GenBank/DDBJ databases">
        <title>Draft genome sequence of Pseudomonas syringae pv. actinidiae biovar 3 strains isolated from kiwifruit in Kagawa prefecture.</title>
        <authorList>
            <person name="Tabuchi M."/>
            <person name="Saito M."/>
            <person name="Fujiwara S."/>
            <person name="Sasa N."/>
            <person name="Akimitsu K."/>
            <person name="Gomi K."/>
            <person name="Konishi-Sugita S."/>
            <person name="Hamano K."/>
            <person name="Kataoka I."/>
        </authorList>
    </citation>
    <scope>NUCLEOTIDE SEQUENCE [LARGE SCALE GENOMIC DNA]</scope>
    <source>
        <strain evidence="2 3">MAFF212211</strain>
    </source>
</reference>